<dbReference type="OrthoDB" id="1935530at2759"/>
<feature type="domain" description="GST C-terminal" evidence="2">
    <location>
        <begin position="133"/>
        <end position="265"/>
    </location>
</feature>
<reference evidence="3 4" key="1">
    <citation type="journal article" date="2011" name="Proc. Natl. Acad. Sci. U.S.A.">
        <title>Niche of harmful alga Aureococcus anophagefferens revealed through ecogenomics.</title>
        <authorList>
            <person name="Gobler C.J."/>
            <person name="Berry D.L."/>
            <person name="Dyhrman S.T."/>
            <person name="Wilhelm S.W."/>
            <person name="Salamov A."/>
            <person name="Lobanov A.V."/>
            <person name="Zhang Y."/>
            <person name="Collier J.L."/>
            <person name="Wurch L.L."/>
            <person name="Kustka A.B."/>
            <person name="Dill B.D."/>
            <person name="Shah M."/>
            <person name="VerBerkmoes N.C."/>
            <person name="Kuo A."/>
            <person name="Terry A."/>
            <person name="Pangilinan J."/>
            <person name="Lindquist E.A."/>
            <person name="Lucas S."/>
            <person name="Paulsen I.T."/>
            <person name="Hattenrath-Lehmann T.K."/>
            <person name="Talmage S.C."/>
            <person name="Walker E.A."/>
            <person name="Koch F."/>
            <person name="Burson A.M."/>
            <person name="Marcoval M.A."/>
            <person name="Tang Y.Z."/>
            <person name="Lecleir G.R."/>
            <person name="Coyne K.J."/>
            <person name="Berg G.M."/>
            <person name="Bertrand E.M."/>
            <person name="Saito M.A."/>
            <person name="Gladyshev V.N."/>
            <person name="Grigoriev I.V."/>
        </authorList>
    </citation>
    <scope>NUCLEOTIDE SEQUENCE [LARGE SCALE GENOMIC DNA]</scope>
    <source>
        <strain evidence="4">CCMP 1984</strain>
    </source>
</reference>
<evidence type="ECO:0000259" key="2">
    <source>
        <dbReference type="PROSITE" id="PS50405"/>
    </source>
</evidence>
<organism evidence="4">
    <name type="scientific">Aureococcus anophagefferens</name>
    <name type="common">Harmful bloom alga</name>
    <dbReference type="NCBI Taxonomy" id="44056"/>
    <lineage>
        <taxon>Eukaryota</taxon>
        <taxon>Sar</taxon>
        <taxon>Stramenopiles</taxon>
        <taxon>Ochrophyta</taxon>
        <taxon>Pelagophyceae</taxon>
        <taxon>Pelagomonadales</taxon>
        <taxon>Pelagomonadaceae</taxon>
        <taxon>Aureococcus</taxon>
    </lineage>
</organism>
<feature type="chain" id="PRO_5030168606" description="GST C-terminal domain-containing protein" evidence="1">
    <location>
        <begin position="23"/>
        <end position="273"/>
    </location>
</feature>
<dbReference type="PANTHER" id="PTHR43920:SF5">
    <property type="entry name" value="CHLORIDE INTRACELLULAR CHANNEL CLIC"/>
    <property type="match status" value="1"/>
</dbReference>
<gene>
    <name evidence="3" type="ORF">AURANDRAFT_67072</name>
</gene>
<feature type="signal peptide" evidence="1">
    <location>
        <begin position="1"/>
        <end position="22"/>
    </location>
</feature>
<evidence type="ECO:0000256" key="1">
    <source>
        <dbReference type="SAM" id="SignalP"/>
    </source>
</evidence>
<proteinExistence type="predicted"/>
<sequence length="273" mass="28646">MRRWSSSSVAVRALSFAAVAHAFSPTRTFTMASRYAAHPATRVEQAKEAGPKDGPNETIRAHLFCKPATDGVSVGDCPFTHYARMALAIAGMEYIETPLAPGDKPGWHLEEHGGSMPCWSPRGLYNGEGAISDSGAIAKMALPASAADDAALGACGGLFLGIAKYLKNSDDAKDGELKAGLDAELAKLEALLFATDGPFLAGAAPGVADCSVATKLYVLLVGAGHYKNYVLDAKYPNVARYYATASSHPAFYATRYPESEMLAGWGEARGGGH</sequence>
<evidence type="ECO:0000313" key="4">
    <source>
        <dbReference type="Proteomes" id="UP000002729"/>
    </source>
</evidence>
<dbReference type="EMBL" id="GL833149">
    <property type="protein sequence ID" value="EGB04625.1"/>
    <property type="molecule type" value="Genomic_DNA"/>
</dbReference>
<dbReference type="GeneID" id="20226066"/>
<evidence type="ECO:0000313" key="3">
    <source>
        <dbReference type="EMBL" id="EGB04625.1"/>
    </source>
</evidence>
<dbReference type="GO" id="GO:0005737">
    <property type="term" value="C:cytoplasm"/>
    <property type="evidence" value="ECO:0007669"/>
    <property type="project" value="TreeGrafter"/>
</dbReference>
<dbReference type="GO" id="GO:0016020">
    <property type="term" value="C:membrane"/>
    <property type="evidence" value="ECO:0007669"/>
    <property type="project" value="TreeGrafter"/>
</dbReference>
<dbReference type="InParanoid" id="F0YJV2"/>
<dbReference type="PANTHER" id="PTHR43920">
    <property type="entry name" value="CHLORIDE INTRACELLULAR CHANNEL, ISOFORM A"/>
    <property type="match status" value="1"/>
</dbReference>
<keyword evidence="4" id="KW-1185">Reference proteome</keyword>
<dbReference type="AlphaFoldDB" id="F0YJV2"/>
<keyword evidence="1" id="KW-0732">Signal</keyword>
<protein>
    <recommendedName>
        <fullName evidence="2">GST C-terminal domain-containing protein</fullName>
    </recommendedName>
</protein>
<dbReference type="KEGG" id="aaf:AURANDRAFT_67072"/>
<accession>F0YJV2</accession>
<dbReference type="RefSeq" id="XP_009040731.1">
    <property type="nucleotide sequence ID" value="XM_009042483.1"/>
</dbReference>
<dbReference type="Gene3D" id="3.40.30.10">
    <property type="entry name" value="Glutaredoxin"/>
    <property type="match status" value="1"/>
</dbReference>
<dbReference type="Gene3D" id="1.20.1050.10">
    <property type="match status" value="1"/>
</dbReference>
<dbReference type="SUPFAM" id="SSF47616">
    <property type="entry name" value="GST C-terminal domain-like"/>
    <property type="match status" value="1"/>
</dbReference>
<name>F0YJV2_AURAN</name>
<dbReference type="PROSITE" id="PS50405">
    <property type="entry name" value="GST_CTER"/>
    <property type="match status" value="1"/>
</dbReference>
<dbReference type="CDD" id="cd00570">
    <property type="entry name" value="GST_N_family"/>
    <property type="match status" value="1"/>
</dbReference>
<dbReference type="Proteomes" id="UP000002729">
    <property type="component" value="Unassembled WGS sequence"/>
</dbReference>
<dbReference type="OMA" id="LCPPKYA"/>
<dbReference type="eggNOG" id="KOG1422">
    <property type="taxonomic scope" value="Eukaryota"/>
</dbReference>
<dbReference type="Pfam" id="PF13410">
    <property type="entry name" value="GST_C_2"/>
    <property type="match status" value="1"/>
</dbReference>
<dbReference type="InterPro" id="IPR036282">
    <property type="entry name" value="Glutathione-S-Trfase_C_sf"/>
</dbReference>
<dbReference type="InterPro" id="IPR010987">
    <property type="entry name" value="Glutathione-S-Trfase_C-like"/>
</dbReference>
<dbReference type="GO" id="GO:0005254">
    <property type="term" value="F:chloride channel activity"/>
    <property type="evidence" value="ECO:0007669"/>
    <property type="project" value="TreeGrafter"/>
</dbReference>